<evidence type="ECO:0000256" key="1">
    <source>
        <dbReference type="ARBA" id="ARBA00004524"/>
    </source>
</evidence>
<keyword evidence="8" id="KW-0472">Membrane</keyword>
<dbReference type="SUPFAM" id="SSF48264">
    <property type="entry name" value="Cytochrome P450"/>
    <property type="match status" value="1"/>
</dbReference>
<dbReference type="Pfam" id="PF00067">
    <property type="entry name" value="p450"/>
    <property type="match status" value="1"/>
</dbReference>
<dbReference type="PANTHER" id="PTHR24304">
    <property type="entry name" value="CYTOCHROME P450 FAMILY 7"/>
    <property type="match status" value="1"/>
</dbReference>
<dbReference type="GO" id="GO:0005506">
    <property type="term" value="F:iron ion binding"/>
    <property type="evidence" value="ECO:0007669"/>
    <property type="project" value="InterPro"/>
</dbReference>
<keyword evidence="8" id="KW-0812">Transmembrane</keyword>
<comment type="caution">
    <text evidence="9">The sequence shown here is derived from an EMBL/GenBank/DDBJ whole genome shotgun (WGS) entry which is preliminary data.</text>
</comment>
<evidence type="ECO:0000256" key="3">
    <source>
        <dbReference type="ARBA" id="ARBA00022617"/>
    </source>
</evidence>
<dbReference type="PRINTS" id="PR00465">
    <property type="entry name" value="EP450IV"/>
</dbReference>
<name>A0A7J8GQ81_MOLMO</name>
<feature type="transmembrane region" description="Helical" evidence="8">
    <location>
        <begin position="6"/>
        <end position="23"/>
    </location>
</feature>
<evidence type="ECO:0000256" key="8">
    <source>
        <dbReference type="SAM" id="Phobius"/>
    </source>
</evidence>
<dbReference type="Gene3D" id="1.10.630.10">
    <property type="entry name" value="Cytochrome P450"/>
    <property type="match status" value="1"/>
</dbReference>
<keyword evidence="7" id="KW-0443">Lipid metabolism</keyword>
<keyword evidence="5" id="KW-0256">Endoplasmic reticulum</keyword>
<dbReference type="GO" id="GO:0006699">
    <property type="term" value="P:bile acid biosynthetic process"/>
    <property type="evidence" value="ECO:0007669"/>
    <property type="project" value="TreeGrafter"/>
</dbReference>
<keyword evidence="7" id="KW-0753">Steroid metabolism</keyword>
<dbReference type="InterPro" id="IPR050529">
    <property type="entry name" value="CYP450_sterol_14alpha_dmase"/>
</dbReference>
<keyword evidence="4" id="KW-0479">Metal-binding</keyword>
<dbReference type="AlphaFoldDB" id="A0A7J8GQ81"/>
<keyword evidence="5" id="KW-0492">Microsome</keyword>
<keyword evidence="8" id="KW-1133">Transmembrane helix</keyword>
<keyword evidence="10" id="KW-1185">Reference proteome</keyword>
<dbReference type="Proteomes" id="UP000550707">
    <property type="component" value="Unassembled WGS sequence"/>
</dbReference>
<reference evidence="9 10" key="1">
    <citation type="journal article" date="2020" name="Nature">
        <title>Six reference-quality genomes reveal evolution of bat adaptations.</title>
        <authorList>
            <person name="Jebb D."/>
            <person name="Huang Z."/>
            <person name="Pippel M."/>
            <person name="Hughes G.M."/>
            <person name="Lavrichenko K."/>
            <person name="Devanna P."/>
            <person name="Winkler S."/>
            <person name="Jermiin L.S."/>
            <person name="Skirmuntt E.C."/>
            <person name="Katzourakis A."/>
            <person name="Burkitt-Gray L."/>
            <person name="Ray D.A."/>
            <person name="Sullivan K.A.M."/>
            <person name="Roscito J.G."/>
            <person name="Kirilenko B.M."/>
            <person name="Davalos L.M."/>
            <person name="Corthals A.P."/>
            <person name="Power M.L."/>
            <person name="Jones G."/>
            <person name="Ransome R.D."/>
            <person name="Dechmann D.K.N."/>
            <person name="Locatelli A.G."/>
            <person name="Puechmaille S.J."/>
            <person name="Fedrigo O."/>
            <person name="Jarvis E.D."/>
            <person name="Hiller M."/>
            <person name="Vernes S.C."/>
            <person name="Myers E.W."/>
            <person name="Teeling E.C."/>
        </authorList>
    </citation>
    <scope>NUCLEOTIDE SEQUENCE [LARGE SCALE GENOMIC DNA]</scope>
    <source>
        <strain evidence="9">MMolMol1</strain>
        <tissue evidence="9">Muscle</tissue>
    </source>
</reference>
<dbReference type="GO" id="GO:0016125">
    <property type="term" value="P:sterol metabolic process"/>
    <property type="evidence" value="ECO:0007669"/>
    <property type="project" value="UniProtKB-ARBA"/>
</dbReference>
<evidence type="ECO:0000313" key="9">
    <source>
        <dbReference type="EMBL" id="KAF6461692.1"/>
    </source>
</evidence>
<comment type="similarity">
    <text evidence="2">Belongs to the cytochrome P450 family.</text>
</comment>
<evidence type="ECO:0000313" key="10">
    <source>
        <dbReference type="Proteomes" id="UP000550707"/>
    </source>
</evidence>
<evidence type="ECO:0000256" key="2">
    <source>
        <dbReference type="ARBA" id="ARBA00010617"/>
    </source>
</evidence>
<organism evidence="9 10">
    <name type="scientific">Molossus molossus</name>
    <name type="common">Pallas' mastiff bat</name>
    <name type="synonym">Vespertilio molossus</name>
    <dbReference type="NCBI Taxonomy" id="27622"/>
    <lineage>
        <taxon>Eukaryota</taxon>
        <taxon>Metazoa</taxon>
        <taxon>Chordata</taxon>
        <taxon>Craniata</taxon>
        <taxon>Vertebrata</taxon>
        <taxon>Euteleostomi</taxon>
        <taxon>Mammalia</taxon>
        <taxon>Eutheria</taxon>
        <taxon>Laurasiatheria</taxon>
        <taxon>Chiroptera</taxon>
        <taxon>Yangochiroptera</taxon>
        <taxon>Molossidae</taxon>
        <taxon>Molossus</taxon>
    </lineage>
</organism>
<protein>
    <submittedName>
        <fullName evidence="9">Cytochrome P450 family 39 subfamily A member 1</fullName>
    </submittedName>
</protein>
<evidence type="ECO:0000256" key="6">
    <source>
        <dbReference type="ARBA" id="ARBA00023004"/>
    </source>
</evidence>
<evidence type="ECO:0000256" key="7">
    <source>
        <dbReference type="ARBA" id="ARBA00023221"/>
    </source>
</evidence>
<comment type="subcellular location">
    <subcellularLocation>
        <location evidence="1">Microsome membrane</location>
    </subcellularLocation>
</comment>
<sequence>MELIFPSVIIILGCVALLLLLQWKNLSGPPCIRGWIPWIGAAFEFGKAPLEFIEKARIKYGPIFTVFAMGTRMTFVTEEEGINVFLKSKEVDFELAVQNPVYRTALKMWLTVLLLCIQCSSGCSSWLDRILLLCSPKVEFHCLVSP</sequence>
<evidence type="ECO:0000256" key="4">
    <source>
        <dbReference type="ARBA" id="ARBA00022723"/>
    </source>
</evidence>
<proteinExistence type="inferred from homology"/>
<dbReference type="GO" id="GO:0042632">
    <property type="term" value="P:cholesterol homeostasis"/>
    <property type="evidence" value="ECO:0007669"/>
    <property type="project" value="TreeGrafter"/>
</dbReference>
<dbReference type="EMBL" id="JACASF010000008">
    <property type="protein sequence ID" value="KAF6461692.1"/>
    <property type="molecule type" value="Genomic_DNA"/>
</dbReference>
<dbReference type="GO" id="GO:0020037">
    <property type="term" value="F:heme binding"/>
    <property type="evidence" value="ECO:0007669"/>
    <property type="project" value="InterPro"/>
</dbReference>
<dbReference type="PANTHER" id="PTHR24304:SF2">
    <property type="entry name" value="24-HYDROXYCHOLESTEROL 7-ALPHA-HYDROXYLASE"/>
    <property type="match status" value="1"/>
</dbReference>
<gene>
    <name evidence="9" type="ORF">HJG59_003600</name>
</gene>
<accession>A0A7J8GQ81</accession>
<dbReference type="InterPro" id="IPR002403">
    <property type="entry name" value="Cyt_P450_E_grp-IV"/>
</dbReference>
<evidence type="ECO:0000256" key="5">
    <source>
        <dbReference type="ARBA" id="ARBA00022848"/>
    </source>
</evidence>
<keyword evidence="6" id="KW-0408">Iron</keyword>
<dbReference type="InterPro" id="IPR001128">
    <property type="entry name" value="Cyt_P450"/>
</dbReference>
<dbReference type="InterPro" id="IPR036396">
    <property type="entry name" value="Cyt_P450_sf"/>
</dbReference>
<keyword evidence="3" id="KW-0349">Heme</keyword>
<dbReference type="GO" id="GO:0008396">
    <property type="term" value="F:oxysterol 7-alpha-hydroxylase activity"/>
    <property type="evidence" value="ECO:0007669"/>
    <property type="project" value="TreeGrafter"/>
</dbReference>